<organism evidence="2 3">
    <name type="scientific">Albula glossodonta</name>
    <name type="common">roundjaw bonefish</name>
    <dbReference type="NCBI Taxonomy" id="121402"/>
    <lineage>
        <taxon>Eukaryota</taxon>
        <taxon>Metazoa</taxon>
        <taxon>Chordata</taxon>
        <taxon>Craniata</taxon>
        <taxon>Vertebrata</taxon>
        <taxon>Euteleostomi</taxon>
        <taxon>Actinopterygii</taxon>
        <taxon>Neopterygii</taxon>
        <taxon>Teleostei</taxon>
        <taxon>Albuliformes</taxon>
        <taxon>Albulidae</taxon>
        <taxon>Albula</taxon>
    </lineage>
</organism>
<dbReference type="AlphaFoldDB" id="A0A8T2PTU3"/>
<reference evidence="2" key="1">
    <citation type="thesis" date="2021" institute="BYU ScholarsArchive" country="Provo, UT, USA">
        <title>Applications of and Algorithms for Genome Assembly and Genomic Analyses with an Emphasis on Marine Teleosts.</title>
        <authorList>
            <person name="Pickett B.D."/>
        </authorList>
    </citation>
    <scope>NUCLEOTIDE SEQUENCE</scope>
    <source>
        <strain evidence="2">HI-2016</strain>
    </source>
</reference>
<accession>A0A8T2PTU3</accession>
<dbReference type="EMBL" id="JAFBMS010000002">
    <property type="protein sequence ID" value="KAG9354780.1"/>
    <property type="molecule type" value="Genomic_DNA"/>
</dbReference>
<evidence type="ECO:0000313" key="3">
    <source>
        <dbReference type="Proteomes" id="UP000824540"/>
    </source>
</evidence>
<gene>
    <name evidence="2" type="ORF">JZ751_001493</name>
</gene>
<evidence type="ECO:0000313" key="2">
    <source>
        <dbReference type="EMBL" id="KAG9354780.1"/>
    </source>
</evidence>
<name>A0A8T2PTU3_9TELE</name>
<sequence length="74" mass="8299">MTNCQAANSTATLFCDRCPSSDRKKTEYEDREEGESTGAVLYGANLNVTDAAKPHIPLDGGREERLKKKLRRKR</sequence>
<feature type="region of interest" description="Disordered" evidence="1">
    <location>
        <begin position="52"/>
        <end position="74"/>
    </location>
</feature>
<comment type="caution">
    <text evidence="2">The sequence shown here is derived from an EMBL/GenBank/DDBJ whole genome shotgun (WGS) entry which is preliminary data.</text>
</comment>
<evidence type="ECO:0000256" key="1">
    <source>
        <dbReference type="SAM" id="MobiDB-lite"/>
    </source>
</evidence>
<dbReference type="Proteomes" id="UP000824540">
    <property type="component" value="Unassembled WGS sequence"/>
</dbReference>
<proteinExistence type="predicted"/>
<keyword evidence="3" id="KW-1185">Reference proteome</keyword>
<protein>
    <submittedName>
        <fullName evidence="2">Uncharacterized protein</fullName>
    </submittedName>
</protein>